<accession>A0A0A8Y2X9</accession>
<reference evidence="1" key="1">
    <citation type="submission" date="2014-09" db="EMBL/GenBank/DDBJ databases">
        <authorList>
            <person name="Magalhaes I.L.F."/>
            <person name="Oliveira U."/>
            <person name="Santos F.R."/>
            <person name="Vidigal T.H.D.A."/>
            <person name="Brescovit A.D."/>
            <person name="Santos A.J."/>
        </authorList>
    </citation>
    <scope>NUCLEOTIDE SEQUENCE</scope>
    <source>
        <tissue evidence="1">Shoot tissue taken approximately 20 cm above the soil surface</tissue>
    </source>
</reference>
<proteinExistence type="predicted"/>
<protein>
    <submittedName>
        <fullName evidence="1">Uncharacterized protein</fullName>
    </submittedName>
</protein>
<name>A0A0A8Y2X9_ARUDO</name>
<reference evidence="1" key="2">
    <citation type="journal article" date="2015" name="Data Brief">
        <title>Shoot transcriptome of the giant reed, Arundo donax.</title>
        <authorList>
            <person name="Barrero R.A."/>
            <person name="Guerrero F.D."/>
            <person name="Moolhuijzen P."/>
            <person name="Goolsby J.A."/>
            <person name="Tidwell J."/>
            <person name="Bellgard S.E."/>
            <person name="Bellgard M.I."/>
        </authorList>
    </citation>
    <scope>NUCLEOTIDE SEQUENCE</scope>
    <source>
        <tissue evidence="1">Shoot tissue taken approximately 20 cm above the soil surface</tissue>
    </source>
</reference>
<dbReference type="AlphaFoldDB" id="A0A0A8Y2X9"/>
<sequence length="26" mass="2916">MKVKFVATISSAKECTLNQVKISLIY</sequence>
<organism evidence="1">
    <name type="scientific">Arundo donax</name>
    <name type="common">Giant reed</name>
    <name type="synonym">Donax arundinaceus</name>
    <dbReference type="NCBI Taxonomy" id="35708"/>
    <lineage>
        <taxon>Eukaryota</taxon>
        <taxon>Viridiplantae</taxon>
        <taxon>Streptophyta</taxon>
        <taxon>Embryophyta</taxon>
        <taxon>Tracheophyta</taxon>
        <taxon>Spermatophyta</taxon>
        <taxon>Magnoliopsida</taxon>
        <taxon>Liliopsida</taxon>
        <taxon>Poales</taxon>
        <taxon>Poaceae</taxon>
        <taxon>PACMAD clade</taxon>
        <taxon>Arundinoideae</taxon>
        <taxon>Arundineae</taxon>
        <taxon>Arundo</taxon>
    </lineage>
</organism>
<dbReference type="EMBL" id="GBRH01277776">
    <property type="protein sequence ID" value="JAD20119.1"/>
    <property type="molecule type" value="Transcribed_RNA"/>
</dbReference>
<evidence type="ECO:0000313" key="1">
    <source>
        <dbReference type="EMBL" id="JAD20119.1"/>
    </source>
</evidence>